<dbReference type="InterPro" id="IPR002052">
    <property type="entry name" value="DNA_methylase_N6_adenine_CS"/>
</dbReference>
<dbReference type="NCBIfam" id="TIGR00536">
    <property type="entry name" value="hemK_fam"/>
    <property type="match status" value="1"/>
</dbReference>
<dbReference type="GO" id="GO:0032259">
    <property type="term" value="P:methylation"/>
    <property type="evidence" value="ECO:0007669"/>
    <property type="project" value="UniProtKB-KW"/>
</dbReference>
<dbReference type="InParanoid" id="A0A1X2H2J8"/>
<protein>
    <recommendedName>
        <fullName evidence="1">peptide chain release factor N(5)-glutamine methyltransferase</fullName>
        <ecNumber evidence="1">2.1.1.297</ecNumber>
    </recommendedName>
</protein>
<evidence type="ECO:0000256" key="1">
    <source>
        <dbReference type="ARBA" id="ARBA00012771"/>
    </source>
</evidence>
<keyword evidence="2 8" id="KW-0489">Methyltransferase</keyword>
<dbReference type="PROSITE" id="PS00092">
    <property type="entry name" value="N6_MTASE"/>
    <property type="match status" value="1"/>
</dbReference>
<evidence type="ECO:0000259" key="7">
    <source>
        <dbReference type="Pfam" id="PF05175"/>
    </source>
</evidence>
<gene>
    <name evidence="8" type="ORF">BCR43DRAFT_76399</name>
</gene>
<dbReference type="Proteomes" id="UP000242180">
    <property type="component" value="Unassembled WGS sequence"/>
</dbReference>
<dbReference type="Gene3D" id="3.40.50.150">
    <property type="entry name" value="Vaccinia Virus protein VP39"/>
    <property type="match status" value="1"/>
</dbReference>
<sequence>MATKQLQKIGNYNQKNRGFFFLYFMPRQQLSSLLRRLVPACQGDLSLAQRELAWLKEHVQKTQPPALQTSTLDRYIEERVIHHKPLQYILGTQPFLDLDILTEPPTLIPRWETEEWVHRLQQSGYLVQGDRILDICTGTGCIALALKANTAIDISDEAVALARRNAAKHGQVLSVLKCDVFDDSVAALVADHDVVVANPPYVTRDQYETLEKDVKHWEDIRALVADQEGLAVHHRIVDLALQAKTKVLAMEIGGTAQVDPLRRRLKDDYAVHVWQDLRCKDRLVLATKRKIIQLVKWGVPISLAVIGYYAYQKQNRPNVGHPMPFKSSENDDSEYQKSRQEWAERNNGIGLRDVGRSGGGV</sequence>
<organism evidence="8 9">
    <name type="scientific">Syncephalastrum racemosum</name>
    <name type="common">Filamentous fungus</name>
    <dbReference type="NCBI Taxonomy" id="13706"/>
    <lineage>
        <taxon>Eukaryota</taxon>
        <taxon>Fungi</taxon>
        <taxon>Fungi incertae sedis</taxon>
        <taxon>Mucoromycota</taxon>
        <taxon>Mucoromycotina</taxon>
        <taxon>Mucoromycetes</taxon>
        <taxon>Mucorales</taxon>
        <taxon>Syncephalastraceae</taxon>
        <taxon>Syncephalastrum</taxon>
    </lineage>
</organism>
<evidence type="ECO:0000256" key="5">
    <source>
        <dbReference type="ARBA" id="ARBA00048391"/>
    </source>
</evidence>
<dbReference type="InterPro" id="IPR007848">
    <property type="entry name" value="Small_mtfrase_dom"/>
</dbReference>
<feature type="region of interest" description="Disordered" evidence="6">
    <location>
        <begin position="320"/>
        <end position="361"/>
    </location>
</feature>
<evidence type="ECO:0000313" key="8">
    <source>
        <dbReference type="EMBL" id="ORY91969.1"/>
    </source>
</evidence>
<reference evidence="8 9" key="1">
    <citation type="submission" date="2016-07" db="EMBL/GenBank/DDBJ databases">
        <title>Pervasive Adenine N6-methylation of Active Genes in Fungi.</title>
        <authorList>
            <consortium name="DOE Joint Genome Institute"/>
            <person name="Mondo S.J."/>
            <person name="Dannebaum R.O."/>
            <person name="Kuo R.C."/>
            <person name="Labutti K."/>
            <person name="Haridas S."/>
            <person name="Kuo A."/>
            <person name="Salamov A."/>
            <person name="Ahrendt S.R."/>
            <person name="Lipzen A."/>
            <person name="Sullivan W."/>
            <person name="Andreopoulos W.B."/>
            <person name="Clum A."/>
            <person name="Lindquist E."/>
            <person name="Daum C."/>
            <person name="Ramamoorthy G.K."/>
            <person name="Gryganskyi A."/>
            <person name="Culley D."/>
            <person name="Magnuson J.K."/>
            <person name="James T.Y."/>
            <person name="O'Malley M.A."/>
            <person name="Stajich J.E."/>
            <person name="Spatafora J.W."/>
            <person name="Visel A."/>
            <person name="Grigoriev I.V."/>
        </authorList>
    </citation>
    <scope>NUCLEOTIDE SEQUENCE [LARGE SCALE GENOMIC DNA]</scope>
    <source>
        <strain evidence="8 9">NRRL 2496</strain>
    </source>
</reference>
<dbReference type="EC" id="2.1.1.297" evidence="1"/>
<evidence type="ECO:0000313" key="9">
    <source>
        <dbReference type="Proteomes" id="UP000242180"/>
    </source>
</evidence>
<comment type="caution">
    <text evidence="8">The sequence shown here is derived from an EMBL/GenBank/DDBJ whole genome shotgun (WGS) entry which is preliminary data.</text>
</comment>
<dbReference type="CDD" id="cd02440">
    <property type="entry name" value="AdoMet_MTases"/>
    <property type="match status" value="1"/>
</dbReference>
<dbReference type="GO" id="GO:0102559">
    <property type="term" value="F:peptide chain release factor N(5)-glutamine methyltransferase activity"/>
    <property type="evidence" value="ECO:0007669"/>
    <property type="project" value="UniProtKB-EC"/>
</dbReference>
<evidence type="ECO:0000256" key="3">
    <source>
        <dbReference type="ARBA" id="ARBA00022679"/>
    </source>
</evidence>
<dbReference type="AlphaFoldDB" id="A0A1X2H2J8"/>
<dbReference type="FunCoup" id="A0A1X2H2J8">
    <property type="interactions" value="12"/>
</dbReference>
<evidence type="ECO:0000256" key="6">
    <source>
        <dbReference type="SAM" id="MobiDB-lite"/>
    </source>
</evidence>
<dbReference type="SUPFAM" id="SSF53335">
    <property type="entry name" value="S-adenosyl-L-methionine-dependent methyltransferases"/>
    <property type="match status" value="1"/>
</dbReference>
<keyword evidence="9" id="KW-1185">Reference proteome</keyword>
<dbReference type="InterPro" id="IPR050320">
    <property type="entry name" value="N5-glutamine_MTase"/>
</dbReference>
<evidence type="ECO:0000256" key="4">
    <source>
        <dbReference type="ARBA" id="ARBA00022691"/>
    </source>
</evidence>
<proteinExistence type="predicted"/>
<dbReference type="PANTHER" id="PTHR18895:SF74">
    <property type="entry name" value="MTRF1L RELEASE FACTOR GLUTAMINE METHYLTRANSFERASE"/>
    <property type="match status" value="1"/>
</dbReference>
<dbReference type="Pfam" id="PF05175">
    <property type="entry name" value="MTS"/>
    <property type="match status" value="1"/>
</dbReference>
<comment type="catalytic activity">
    <reaction evidence="5">
        <text>L-glutaminyl-[peptide chain release factor] + S-adenosyl-L-methionine = N(5)-methyl-L-glutaminyl-[peptide chain release factor] + S-adenosyl-L-homocysteine + H(+)</text>
        <dbReference type="Rhea" id="RHEA:42896"/>
        <dbReference type="Rhea" id="RHEA-COMP:10271"/>
        <dbReference type="Rhea" id="RHEA-COMP:10272"/>
        <dbReference type="ChEBI" id="CHEBI:15378"/>
        <dbReference type="ChEBI" id="CHEBI:30011"/>
        <dbReference type="ChEBI" id="CHEBI:57856"/>
        <dbReference type="ChEBI" id="CHEBI:59789"/>
        <dbReference type="ChEBI" id="CHEBI:61891"/>
        <dbReference type="EC" id="2.1.1.297"/>
    </reaction>
</comment>
<dbReference type="OrthoDB" id="269872at2759"/>
<name>A0A1X2H2J8_SYNRA</name>
<keyword evidence="3 8" id="KW-0808">Transferase</keyword>
<keyword evidence="4" id="KW-0949">S-adenosyl-L-methionine</keyword>
<dbReference type="InterPro" id="IPR004556">
    <property type="entry name" value="HemK-like"/>
</dbReference>
<evidence type="ECO:0000256" key="2">
    <source>
        <dbReference type="ARBA" id="ARBA00022603"/>
    </source>
</evidence>
<feature type="domain" description="Methyltransferase small" evidence="7">
    <location>
        <begin position="128"/>
        <end position="206"/>
    </location>
</feature>
<dbReference type="InterPro" id="IPR029063">
    <property type="entry name" value="SAM-dependent_MTases_sf"/>
</dbReference>
<dbReference type="GO" id="GO:0003676">
    <property type="term" value="F:nucleic acid binding"/>
    <property type="evidence" value="ECO:0007669"/>
    <property type="project" value="InterPro"/>
</dbReference>
<dbReference type="GO" id="GO:0005739">
    <property type="term" value="C:mitochondrion"/>
    <property type="evidence" value="ECO:0007669"/>
    <property type="project" value="TreeGrafter"/>
</dbReference>
<feature type="compositionally biased region" description="Basic and acidic residues" evidence="6">
    <location>
        <begin position="334"/>
        <end position="344"/>
    </location>
</feature>
<accession>A0A1X2H2J8</accession>
<dbReference type="PANTHER" id="PTHR18895">
    <property type="entry name" value="HEMK METHYLTRANSFERASE"/>
    <property type="match status" value="1"/>
</dbReference>
<dbReference type="STRING" id="13706.A0A1X2H2J8"/>
<dbReference type="EMBL" id="MCGN01000010">
    <property type="protein sequence ID" value="ORY91969.1"/>
    <property type="molecule type" value="Genomic_DNA"/>
</dbReference>